<evidence type="ECO:0000256" key="1">
    <source>
        <dbReference type="SAM" id="MobiDB-lite"/>
    </source>
</evidence>
<dbReference type="Proteomes" id="UP001352852">
    <property type="component" value="Unassembled WGS sequence"/>
</dbReference>
<comment type="caution">
    <text evidence="2">The sequence shown here is derived from an EMBL/GenBank/DDBJ whole genome shotgun (WGS) entry which is preliminary data.</text>
</comment>
<reference evidence="2 3" key="1">
    <citation type="submission" date="2021-06" db="EMBL/GenBank/DDBJ databases">
        <authorList>
            <person name="Palmer J.M."/>
        </authorList>
    </citation>
    <scope>NUCLEOTIDE SEQUENCE [LARGE SCALE GENOMIC DNA]</scope>
    <source>
        <strain evidence="2 3">CL_MEX2019</strain>
        <tissue evidence="2">Muscle</tissue>
    </source>
</reference>
<name>A0ABU7CS73_9TELE</name>
<organism evidence="2 3">
    <name type="scientific">Characodon lateralis</name>
    <dbReference type="NCBI Taxonomy" id="208331"/>
    <lineage>
        <taxon>Eukaryota</taxon>
        <taxon>Metazoa</taxon>
        <taxon>Chordata</taxon>
        <taxon>Craniata</taxon>
        <taxon>Vertebrata</taxon>
        <taxon>Euteleostomi</taxon>
        <taxon>Actinopterygii</taxon>
        <taxon>Neopterygii</taxon>
        <taxon>Teleostei</taxon>
        <taxon>Neoteleostei</taxon>
        <taxon>Acanthomorphata</taxon>
        <taxon>Ovalentaria</taxon>
        <taxon>Atherinomorphae</taxon>
        <taxon>Cyprinodontiformes</taxon>
        <taxon>Goodeidae</taxon>
        <taxon>Characodon</taxon>
    </lineage>
</organism>
<protein>
    <submittedName>
        <fullName evidence="2">Uncharacterized protein</fullName>
    </submittedName>
</protein>
<accession>A0ABU7CS73</accession>
<evidence type="ECO:0000313" key="3">
    <source>
        <dbReference type="Proteomes" id="UP001352852"/>
    </source>
</evidence>
<feature type="compositionally biased region" description="Polar residues" evidence="1">
    <location>
        <begin position="39"/>
        <end position="51"/>
    </location>
</feature>
<gene>
    <name evidence="2" type="ORF">CHARACLAT_017633</name>
</gene>
<keyword evidence="3" id="KW-1185">Reference proteome</keyword>
<sequence length="90" mass="10175">MLHVEWLCGSLPWIHFLHLRAETQDLIYRLPLQAQTILQPARSPTFTGSTPSDPPDHWPTGCAQDPPPRDQLPGDHKPESLDSITRDCIL</sequence>
<evidence type="ECO:0000313" key="2">
    <source>
        <dbReference type="EMBL" id="MED6264720.1"/>
    </source>
</evidence>
<feature type="region of interest" description="Disordered" evidence="1">
    <location>
        <begin position="39"/>
        <end position="90"/>
    </location>
</feature>
<dbReference type="EMBL" id="JAHUTJ010001492">
    <property type="protein sequence ID" value="MED6264720.1"/>
    <property type="molecule type" value="Genomic_DNA"/>
</dbReference>
<proteinExistence type="predicted"/>